<dbReference type="Gene3D" id="1.10.40.50">
    <property type="entry name" value="Probable gtpase engc, domain 3"/>
    <property type="match status" value="1"/>
</dbReference>
<feature type="binding site" evidence="3">
    <location>
        <position position="252"/>
    </location>
    <ligand>
        <name>Zn(2+)</name>
        <dbReference type="ChEBI" id="CHEBI:29105"/>
    </ligand>
</feature>
<dbReference type="Pfam" id="PF03193">
    <property type="entry name" value="RsgA_GTPase"/>
    <property type="match status" value="1"/>
</dbReference>
<dbReference type="KEGG" id="mgz:GCW_03580"/>
<protein>
    <recommendedName>
        <fullName evidence="3">Small ribosomal subunit biogenesis GTPase RsgA</fullName>
        <ecNumber evidence="3">3.6.1.-</ecNumber>
    </recommendedName>
</protein>
<dbReference type="PROSITE" id="PS50936">
    <property type="entry name" value="ENGC_GTPASE"/>
    <property type="match status" value="1"/>
</dbReference>
<keyword evidence="3" id="KW-0694">RNA-binding</keyword>
<dbReference type="Proteomes" id="UP000018735">
    <property type="component" value="Chromosome"/>
</dbReference>
<dbReference type="GO" id="GO:0005525">
    <property type="term" value="F:GTP binding"/>
    <property type="evidence" value="ECO:0007669"/>
    <property type="project" value="UniProtKB-UniRule"/>
</dbReference>
<dbReference type="GO" id="GO:0046872">
    <property type="term" value="F:metal ion binding"/>
    <property type="evidence" value="ECO:0007669"/>
    <property type="project" value="UniProtKB-KW"/>
</dbReference>
<keyword evidence="3" id="KW-0690">Ribosome biogenesis</keyword>
<feature type="binding site" evidence="3">
    <location>
        <begin position="158"/>
        <end position="166"/>
    </location>
    <ligand>
        <name>GTP</name>
        <dbReference type="ChEBI" id="CHEBI:37565"/>
    </ligand>
</feature>
<dbReference type="SUPFAM" id="SSF52540">
    <property type="entry name" value="P-loop containing nucleoside triphosphate hydrolases"/>
    <property type="match status" value="1"/>
</dbReference>
<feature type="binding site" evidence="3">
    <location>
        <position position="238"/>
    </location>
    <ligand>
        <name>Zn(2+)</name>
        <dbReference type="ChEBI" id="CHEBI:29105"/>
    </ligand>
</feature>
<feature type="binding site" evidence="3">
    <location>
        <position position="243"/>
    </location>
    <ligand>
        <name>Zn(2+)</name>
        <dbReference type="ChEBI" id="CHEBI:29105"/>
    </ligand>
</feature>
<dbReference type="PANTHER" id="PTHR32120:SF11">
    <property type="entry name" value="SMALL RIBOSOMAL SUBUNIT BIOGENESIS GTPASE RSGA 1, MITOCHONDRIAL-RELATED"/>
    <property type="match status" value="1"/>
</dbReference>
<evidence type="ECO:0000259" key="5">
    <source>
        <dbReference type="PROSITE" id="PS51721"/>
    </source>
</evidence>
<dbReference type="InterPro" id="IPR030378">
    <property type="entry name" value="G_CP_dom"/>
</dbReference>
<dbReference type="GO" id="GO:0005737">
    <property type="term" value="C:cytoplasm"/>
    <property type="evidence" value="ECO:0007669"/>
    <property type="project" value="UniProtKB-SubCell"/>
</dbReference>
<dbReference type="InterPro" id="IPR027417">
    <property type="entry name" value="P-loop_NTPase"/>
</dbReference>
<comment type="similarity">
    <text evidence="3">Belongs to the TRAFAC class YlqF/YawG GTPase family. RsgA subfamily.</text>
</comment>
<keyword evidence="3" id="KW-0479">Metal-binding</keyword>
<dbReference type="NCBIfam" id="TIGR00157">
    <property type="entry name" value="ribosome small subunit-dependent GTPase A"/>
    <property type="match status" value="1"/>
</dbReference>
<gene>
    <name evidence="3 6" type="primary">rsgA</name>
    <name evidence="6" type="ORF">GCW_03580</name>
</gene>
<comment type="cofactor">
    <cofactor evidence="3">
        <name>Zn(2+)</name>
        <dbReference type="ChEBI" id="CHEBI:29105"/>
    </cofactor>
    <text evidence="3">Binds 1 zinc ion per subunit.</text>
</comment>
<dbReference type="eggNOG" id="COG1162">
    <property type="taxonomic scope" value="Bacteria"/>
</dbReference>
<dbReference type="EC" id="3.6.1.-" evidence="3"/>
<dbReference type="Gene3D" id="3.40.50.300">
    <property type="entry name" value="P-loop containing nucleotide triphosphate hydrolases"/>
    <property type="match status" value="1"/>
</dbReference>
<dbReference type="PROSITE" id="PS51721">
    <property type="entry name" value="G_CP"/>
    <property type="match status" value="1"/>
</dbReference>
<comment type="subcellular location">
    <subcellularLocation>
        <location evidence="3">Cytoplasm</location>
    </subcellularLocation>
</comment>
<comment type="function">
    <text evidence="3">One of several proteins that assist in the late maturation steps of the functional core of the 30S ribosomal subunit. Helps release RbfA from mature subunits. May play a role in the assembly of ribosomal proteins into the subunit. Circularly permuted GTPase that catalyzes slow GTP hydrolysis, GTPase activity is stimulated by the 30S ribosomal subunit.</text>
</comment>
<evidence type="ECO:0000313" key="7">
    <source>
        <dbReference type="Proteomes" id="UP000018735"/>
    </source>
</evidence>
<dbReference type="HAMAP" id="MF_01820">
    <property type="entry name" value="GTPase_RsgA"/>
    <property type="match status" value="1"/>
</dbReference>
<dbReference type="EMBL" id="CP006916">
    <property type="protein sequence ID" value="AHB99892.1"/>
    <property type="molecule type" value="Genomic_DNA"/>
</dbReference>
<dbReference type="HOGENOM" id="CLU_033617_2_1_14"/>
<comment type="subunit">
    <text evidence="3">Monomer. Associates with 30S ribosomal subunit, binds 16S rRNA.</text>
</comment>
<dbReference type="InterPro" id="IPR004881">
    <property type="entry name" value="Ribosome_biogen_GTPase_RsgA"/>
</dbReference>
<keyword evidence="2 3" id="KW-0342">GTP-binding</keyword>
<dbReference type="InterPro" id="IPR010914">
    <property type="entry name" value="RsgA_GTPase_dom"/>
</dbReference>
<keyword evidence="3" id="KW-0378">Hydrolase</keyword>
<sequence length="274" mass="31677">MIARILSINANDLFCEVNHELKKLHAPGKWKHQKINLAPNDLLELNDQGEIIKLIERKNYLNRPKVANLDHVVLVFSIKDPQLNLKQLFKFMVYFESQLGFKPLIVFSKLDLDHDQNEFKKIVEALKQINYQVFKLNESDDFLRLKNLLSNKVTIFCGHSGVGKSTLLKRLDNSLDIWTQAVSTKLKRGKNTTTATKLYKFLDGYLVDSPGFSIYDLNLTKQQLSCGLIEFAQYQTKCKFNDCLHLENSADCYLKKKINSLIYQIYLSVIKSII</sequence>
<dbReference type="CDD" id="cd01854">
    <property type="entry name" value="YjeQ_EngC"/>
    <property type="match status" value="1"/>
</dbReference>
<evidence type="ECO:0000259" key="4">
    <source>
        <dbReference type="PROSITE" id="PS50936"/>
    </source>
</evidence>
<keyword evidence="3" id="KW-0862">Zinc</keyword>
<evidence type="ECO:0000256" key="1">
    <source>
        <dbReference type="ARBA" id="ARBA00022741"/>
    </source>
</evidence>
<keyword evidence="1 3" id="KW-0547">Nucleotide-binding</keyword>
<reference evidence="6 7" key="1">
    <citation type="journal article" date="2011" name="PLoS ONE">
        <title>Core proteome of the minimal cell: comparative proteomics of three mollicute species.</title>
        <authorList>
            <person name="Fisunov G.Y."/>
            <person name="Alexeev D.G."/>
            <person name="Bazaleev N.A."/>
            <person name="Ladygina V.G."/>
            <person name="Galyamina M.A."/>
            <person name="Kondratov I.G."/>
            <person name="Zhukova N.A."/>
            <person name="Serebryakova M.V."/>
            <person name="Demina I.A."/>
            <person name="Govorun V.M."/>
        </authorList>
    </citation>
    <scope>NUCLEOTIDE SEQUENCE [LARGE SCALE GENOMIC DNA]</scope>
    <source>
        <strain evidence="6 7">S6</strain>
    </source>
</reference>
<dbReference type="GO" id="GO:0042274">
    <property type="term" value="P:ribosomal small subunit biogenesis"/>
    <property type="evidence" value="ECO:0007669"/>
    <property type="project" value="UniProtKB-UniRule"/>
</dbReference>
<dbReference type="RefSeq" id="WP_011883411.1">
    <property type="nucleotide sequence ID" value="NC_023030.2"/>
</dbReference>
<evidence type="ECO:0000256" key="2">
    <source>
        <dbReference type="ARBA" id="ARBA00023134"/>
    </source>
</evidence>
<dbReference type="GO" id="GO:0019843">
    <property type="term" value="F:rRNA binding"/>
    <property type="evidence" value="ECO:0007669"/>
    <property type="project" value="UniProtKB-KW"/>
</dbReference>
<feature type="binding site" evidence="3">
    <location>
        <position position="245"/>
    </location>
    <ligand>
        <name>Zn(2+)</name>
        <dbReference type="ChEBI" id="CHEBI:29105"/>
    </ligand>
</feature>
<keyword evidence="3" id="KW-0963">Cytoplasm</keyword>
<name>A0A0F6CLC0_MYCGL</name>
<evidence type="ECO:0000256" key="3">
    <source>
        <dbReference type="HAMAP-Rule" id="MF_01820"/>
    </source>
</evidence>
<organism evidence="6 7">
    <name type="scientific">Mycoplasmoides gallisepticum S6</name>
    <dbReference type="NCBI Taxonomy" id="1006581"/>
    <lineage>
        <taxon>Bacteria</taxon>
        <taxon>Bacillati</taxon>
        <taxon>Mycoplasmatota</taxon>
        <taxon>Mycoplasmoidales</taxon>
        <taxon>Mycoplasmoidaceae</taxon>
        <taxon>Mycoplasmoides</taxon>
    </lineage>
</organism>
<feature type="binding site" evidence="3">
    <location>
        <begin position="108"/>
        <end position="111"/>
    </location>
    <ligand>
        <name>GTP</name>
        <dbReference type="ChEBI" id="CHEBI:37565"/>
    </ligand>
</feature>
<accession>A0A0F6CLC0</accession>
<proteinExistence type="inferred from homology"/>
<dbReference type="GO" id="GO:0003924">
    <property type="term" value="F:GTPase activity"/>
    <property type="evidence" value="ECO:0007669"/>
    <property type="project" value="UniProtKB-UniRule"/>
</dbReference>
<dbReference type="AlphaFoldDB" id="A0A0F6CLC0"/>
<feature type="domain" description="EngC GTPase" evidence="4">
    <location>
        <begin position="67"/>
        <end position="213"/>
    </location>
</feature>
<keyword evidence="3" id="KW-0699">rRNA-binding</keyword>
<feature type="domain" description="CP-type G" evidence="5">
    <location>
        <begin position="58"/>
        <end position="215"/>
    </location>
</feature>
<dbReference type="PANTHER" id="PTHR32120">
    <property type="entry name" value="SMALL RIBOSOMAL SUBUNIT BIOGENESIS GTPASE RSGA"/>
    <property type="match status" value="1"/>
</dbReference>
<evidence type="ECO:0000313" key="6">
    <source>
        <dbReference type="EMBL" id="AHB99892.1"/>
    </source>
</evidence>